<dbReference type="EMBL" id="MT142530">
    <property type="protein sequence ID" value="QJA84487.1"/>
    <property type="molecule type" value="Genomic_DNA"/>
</dbReference>
<dbReference type="EMBL" id="MT144009">
    <property type="protein sequence ID" value="QJA46386.1"/>
    <property type="molecule type" value="Genomic_DNA"/>
</dbReference>
<organism evidence="1">
    <name type="scientific">viral metagenome</name>
    <dbReference type="NCBI Taxonomy" id="1070528"/>
    <lineage>
        <taxon>unclassified sequences</taxon>
        <taxon>metagenomes</taxon>
        <taxon>organismal metagenomes</taxon>
    </lineage>
</organism>
<dbReference type="EMBL" id="MT141564">
    <property type="protein sequence ID" value="QJA66974.1"/>
    <property type="molecule type" value="Genomic_DNA"/>
</dbReference>
<gene>
    <name evidence="3" type="ORF">MM415A00187_0022</name>
    <name evidence="2" type="ORF">MM415B00313_0022</name>
    <name evidence="1" type="ORF">TM448A00409_0022</name>
    <name evidence="4" type="ORF">TM448B01327_0007</name>
</gene>
<reference evidence="1" key="1">
    <citation type="submission" date="2020-03" db="EMBL/GenBank/DDBJ databases">
        <title>The deep terrestrial virosphere.</title>
        <authorList>
            <person name="Holmfeldt K."/>
            <person name="Nilsson E."/>
            <person name="Simone D."/>
            <person name="Lopez-Fernandez M."/>
            <person name="Wu X."/>
            <person name="de Brujin I."/>
            <person name="Lundin D."/>
            <person name="Andersson A."/>
            <person name="Bertilsson S."/>
            <person name="Dopson M."/>
        </authorList>
    </citation>
    <scope>NUCLEOTIDE SEQUENCE</scope>
    <source>
        <strain evidence="3">MM415A00187</strain>
        <strain evidence="2">MM415B00313</strain>
        <strain evidence="1">TM448A00409</strain>
        <strain evidence="4">TM448B01327</strain>
    </source>
</reference>
<accession>A0A6H1ZEN9</accession>
<name>A0A6H1ZEN9_9ZZZZ</name>
<proteinExistence type="predicted"/>
<evidence type="ECO:0000313" key="4">
    <source>
        <dbReference type="EMBL" id="QJH98467.1"/>
    </source>
</evidence>
<dbReference type="EMBL" id="MT144735">
    <property type="protein sequence ID" value="QJH98467.1"/>
    <property type="molecule type" value="Genomic_DNA"/>
</dbReference>
<protein>
    <submittedName>
        <fullName evidence="1">Uncharacterized protein</fullName>
    </submittedName>
</protein>
<evidence type="ECO:0000313" key="1">
    <source>
        <dbReference type="EMBL" id="QJA46386.1"/>
    </source>
</evidence>
<dbReference type="AlphaFoldDB" id="A0A6H1ZEN9"/>
<evidence type="ECO:0000313" key="2">
    <source>
        <dbReference type="EMBL" id="QJA66974.1"/>
    </source>
</evidence>
<evidence type="ECO:0000313" key="3">
    <source>
        <dbReference type="EMBL" id="QJA84487.1"/>
    </source>
</evidence>
<sequence>MSLYNAEASGSELLEVRTDRNRSTQNLIINEDWCMVMKVLTCENGVVSATKVWDEKDTEGKIFYAVLKYAGKEGVPPDSSIEVGQFVVFHRVGDFNSQGNGLLEFEGFELRTENAEKNSWVCFVETSLTWVYDLGDGTGKEAIFNGAAWTQVGAAYNLVATDPLTAYYTNTPPWCAGRVLLGQKQGDVFVVFLSGLSTTKKIFTFDAGGVTFRLTTDSSGKVTDFSGSAS</sequence>